<comment type="caution">
    <text evidence="6">The sequence shown here is derived from an EMBL/GenBank/DDBJ whole genome shotgun (WGS) entry which is preliminary data.</text>
</comment>
<dbReference type="GO" id="GO:0030246">
    <property type="term" value="F:carbohydrate binding"/>
    <property type="evidence" value="ECO:0007669"/>
    <property type="project" value="UniProtKB-ARBA"/>
</dbReference>
<evidence type="ECO:0000259" key="5">
    <source>
        <dbReference type="Pfam" id="PF13407"/>
    </source>
</evidence>
<feature type="region of interest" description="Disordered" evidence="4">
    <location>
        <begin position="1"/>
        <end position="44"/>
    </location>
</feature>
<keyword evidence="7" id="KW-1185">Reference proteome</keyword>
<reference evidence="6" key="1">
    <citation type="submission" date="2020-08" db="EMBL/GenBank/DDBJ databases">
        <title>Genome public.</title>
        <authorList>
            <person name="Liu C."/>
            <person name="Sun Q."/>
        </authorList>
    </citation>
    <scope>NUCLEOTIDE SEQUENCE</scope>
    <source>
        <strain evidence="6">NSJ-31</strain>
    </source>
</reference>
<gene>
    <name evidence="6" type="ORF">H8711_05755</name>
</gene>
<comment type="subcellular location">
    <subcellularLocation>
        <location evidence="1">Cell envelope</location>
    </subcellularLocation>
</comment>
<sequence length="327" mass="33941">MAGALLGGCGNNSAPSSSAAAPAPAPSSSQAAEPSSEAPKENKDITVGLVMKTLTNPYFISIEEGAKKAADEFGIKLDSKAAQEETSVEQQIAIVEDMIAKKYDAICIAPSGSKEIVPVIKKAQEAGIVVINIDNRVDIDAAAQAGISVPYVGASNYDGGYLAGKYLAEQLGGKGKVAIIEGIQGVDNAEGRKNGSNAAFAEYPDIEVVASQSANWETEEALNVMTNILQANPDLNGVFCANDMMAFGAVQAIEAKGLTGKVLVAAYDALDQAKQYIKEGKMISTVDQNPVGVGYTGVQFALDVLNGKEVPDEFMVELSNVTADNVG</sequence>
<dbReference type="PANTHER" id="PTHR46847:SF1">
    <property type="entry name" value="D-ALLOSE-BINDING PERIPLASMIC PROTEIN-RELATED"/>
    <property type="match status" value="1"/>
</dbReference>
<evidence type="ECO:0000256" key="4">
    <source>
        <dbReference type="SAM" id="MobiDB-lite"/>
    </source>
</evidence>
<comment type="similarity">
    <text evidence="2">Belongs to the bacterial solute-binding protein 2 family.</text>
</comment>
<organism evidence="6 7">
    <name type="scientific">Ligaoa zhengdingensis</name>
    <dbReference type="NCBI Taxonomy" id="2763658"/>
    <lineage>
        <taxon>Bacteria</taxon>
        <taxon>Bacillati</taxon>
        <taxon>Bacillota</taxon>
        <taxon>Clostridia</taxon>
        <taxon>Eubacteriales</taxon>
        <taxon>Oscillospiraceae</taxon>
        <taxon>Ligaoa</taxon>
    </lineage>
</organism>
<evidence type="ECO:0000256" key="1">
    <source>
        <dbReference type="ARBA" id="ARBA00004196"/>
    </source>
</evidence>
<dbReference type="CDD" id="cd19970">
    <property type="entry name" value="PBP1_ABC_sugar_binding-like"/>
    <property type="match status" value="1"/>
</dbReference>
<protein>
    <submittedName>
        <fullName evidence="6">Sugar ABC transporter substrate-binding protein</fullName>
    </submittedName>
</protein>
<evidence type="ECO:0000313" key="7">
    <source>
        <dbReference type="Proteomes" id="UP000653127"/>
    </source>
</evidence>
<feature type="compositionally biased region" description="Low complexity" evidence="4">
    <location>
        <begin position="13"/>
        <end position="37"/>
    </location>
</feature>
<dbReference type="InterPro" id="IPR028082">
    <property type="entry name" value="Peripla_BP_I"/>
</dbReference>
<dbReference type="PANTHER" id="PTHR46847">
    <property type="entry name" value="D-ALLOSE-BINDING PERIPLASMIC PROTEIN-RELATED"/>
    <property type="match status" value="1"/>
</dbReference>
<accession>A0A926HZZ0</accession>
<dbReference type="Gene3D" id="3.40.50.2300">
    <property type="match status" value="2"/>
</dbReference>
<dbReference type="SUPFAM" id="SSF53822">
    <property type="entry name" value="Periplasmic binding protein-like I"/>
    <property type="match status" value="1"/>
</dbReference>
<evidence type="ECO:0000256" key="2">
    <source>
        <dbReference type="ARBA" id="ARBA00007639"/>
    </source>
</evidence>
<dbReference type="AlphaFoldDB" id="A0A926HZZ0"/>
<evidence type="ECO:0000256" key="3">
    <source>
        <dbReference type="ARBA" id="ARBA00022729"/>
    </source>
</evidence>
<name>A0A926HZZ0_9FIRM</name>
<dbReference type="Proteomes" id="UP000653127">
    <property type="component" value="Unassembled WGS sequence"/>
</dbReference>
<dbReference type="EMBL" id="JACRST010000005">
    <property type="protein sequence ID" value="MBC8546437.1"/>
    <property type="molecule type" value="Genomic_DNA"/>
</dbReference>
<feature type="domain" description="Periplasmic binding protein" evidence="5">
    <location>
        <begin position="47"/>
        <end position="309"/>
    </location>
</feature>
<dbReference type="InterPro" id="IPR025997">
    <property type="entry name" value="SBP_2_dom"/>
</dbReference>
<evidence type="ECO:0000313" key="6">
    <source>
        <dbReference type="EMBL" id="MBC8546437.1"/>
    </source>
</evidence>
<keyword evidence="3" id="KW-0732">Signal</keyword>
<proteinExistence type="inferred from homology"/>
<dbReference type="GO" id="GO:0030313">
    <property type="term" value="C:cell envelope"/>
    <property type="evidence" value="ECO:0007669"/>
    <property type="project" value="UniProtKB-SubCell"/>
</dbReference>
<dbReference type="Pfam" id="PF13407">
    <property type="entry name" value="Peripla_BP_4"/>
    <property type="match status" value="1"/>
</dbReference>
<feature type="compositionally biased region" description="Gly residues" evidence="4">
    <location>
        <begin position="1"/>
        <end position="10"/>
    </location>
</feature>